<dbReference type="AlphaFoldDB" id="A0AAV4XLZ3"/>
<dbReference type="EMBL" id="BPLR01017991">
    <property type="protein sequence ID" value="GIY95996.1"/>
    <property type="molecule type" value="Genomic_DNA"/>
</dbReference>
<accession>A0AAV4XLZ3</accession>
<keyword evidence="2" id="KW-1185">Reference proteome</keyword>
<protein>
    <submittedName>
        <fullName evidence="1">Uncharacterized protein</fullName>
    </submittedName>
</protein>
<evidence type="ECO:0000313" key="2">
    <source>
        <dbReference type="Proteomes" id="UP001054945"/>
    </source>
</evidence>
<dbReference type="Proteomes" id="UP001054945">
    <property type="component" value="Unassembled WGS sequence"/>
</dbReference>
<evidence type="ECO:0000313" key="1">
    <source>
        <dbReference type="EMBL" id="GIY95996.1"/>
    </source>
</evidence>
<name>A0AAV4XLZ3_CAEEX</name>
<organism evidence="1 2">
    <name type="scientific">Caerostris extrusa</name>
    <name type="common">Bark spider</name>
    <name type="synonym">Caerostris bankana</name>
    <dbReference type="NCBI Taxonomy" id="172846"/>
    <lineage>
        <taxon>Eukaryota</taxon>
        <taxon>Metazoa</taxon>
        <taxon>Ecdysozoa</taxon>
        <taxon>Arthropoda</taxon>
        <taxon>Chelicerata</taxon>
        <taxon>Arachnida</taxon>
        <taxon>Araneae</taxon>
        <taxon>Araneomorphae</taxon>
        <taxon>Entelegynae</taxon>
        <taxon>Araneoidea</taxon>
        <taxon>Araneidae</taxon>
        <taxon>Caerostris</taxon>
    </lineage>
</organism>
<sequence length="71" mass="7749">MLSIQCQPVSHSRLSDYLGDTEGLKLLMVGYVVQNEDIFTIPKESNLVLTDARKGSLTNGFSVMGTPTVMT</sequence>
<reference evidence="1 2" key="1">
    <citation type="submission" date="2021-06" db="EMBL/GenBank/DDBJ databases">
        <title>Caerostris extrusa draft genome.</title>
        <authorList>
            <person name="Kono N."/>
            <person name="Arakawa K."/>
        </authorList>
    </citation>
    <scope>NUCLEOTIDE SEQUENCE [LARGE SCALE GENOMIC DNA]</scope>
</reference>
<proteinExistence type="predicted"/>
<gene>
    <name evidence="1" type="ORF">CEXT_84961</name>
</gene>
<comment type="caution">
    <text evidence="1">The sequence shown here is derived from an EMBL/GenBank/DDBJ whole genome shotgun (WGS) entry which is preliminary data.</text>
</comment>